<dbReference type="EMBL" id="JMTB01000040">
    <property type="protein sequence ID" value="KFC09394.1"/>
    <property type="molecule type" value="Genomic_DNA"/>
</dbReference>
<feature type="transmembrane region" description="Helical" evidence="8">
    <location>
        <begin position="254"/>
        <end position="276"/>
    </location>
</feature>
<dbReference type="OrthoDB" id="65739at2"/>
<feature type="transmembrane region" description="Helical" evidence="8">
    <location>
        <begin position="84"/>
        <end position="103"/>
    </location>
</feature>
<dbReference type="InterPro" id="IPR001958">
    <property type="entry name" value="Tet-R_TetA/multi-R_MdtG-like"/>
</dbReference>
<dbReference type="InterPro" id="IPR036259">
    <property type="entry name" value="MFS_trans_sf"/>
</dbReference>
<organism evidence="10 11">
    <name type="scientific">Trabulsiella guamensis ATCC 49490</name>
    <dbReference type="NCBI Taxonomy" id="1005994"/>
    <lineage>
        <taxon>Bacteria</taxon>
        <taxon>Pseudomonadati</taxon>
        <taxon>Pseudomonadota</taxon>
        <taxon>Gammaproteobacteria</taxon>
        <taxon>Enterobacterales</taxon>
        <taxon>Enterobacteriaceae</taxon>
        <taxon>Trabulsiella</taxon>
    </lineage>
</organism>
<comment type="caution">
    <text evidence="8">Lacks conserved residue(s) required for the propagation of feature annotation.</text>
</comment>
<dbReference type="NCBIfam" id="NF007372">
    <property type="entry name" value="PRK09874.1"/>
    <property type="match status" value="1"/>
</dbReference>
<comment type="caution">
    <text evidence="10">The sequence shown here is derived from an EMBL/GenBank/DDBJ whole genome shotgun (WGS) entry which is preliminary data.</text>
</comment>
<dbReference type="eggNOG" id="COG2814">
    <property type="taxonomic scope" value="Bacteria"/>
</dbReference>
<dbReference type="Proteomes" id="UP000028630">
    <property type="component" value="Unassembled WGS sequence"/>
</dbReference>
<evidence type="ECO:0000256" key="2">
    <source>
        <dbReference type="ARBA" id="ARBA00022448"/>
    </source>
</evidence>
<dbReference type="HAMAP" id="MF_01528">
    <property type="entry name" value="MFS_MdtG"/>
    <property type="match status" value="1"/>
</dbReference>
<keyword evidence="7 8" id="KW-0472">Membrane</keyword>
<dbReference type="FunFam" id="1.20.1250.20:FF:000022">
    <property type="entry name" value="Multidrug resistance protein MdtG"/>
    <property type="match status" value="1"/>
</dbReference>
<comment type="subcellular location">
    <subcellularLocation>
        <location evidence="1 8">Cell membrane</location>
        <topology evidence="1 8">Multi-pass membrane protein</topology>
    </subcellularLocation>
</comment>
<gene>
    <name evidence="8" type="primary">mdtG</name>
    <name evidence="10" type="ORF">GTGU_00938</name>
</gene>
<feature type="transmembrane region" description="Helical" evidence="8">
    <location>
        <begin position="172"/>
        <end position="191"/>
    </location>
</feature>
<dbReference type="InterPro" id="IPR023692">
    <property type="entry name" value="Mutidrug-R_MdtG"/>
</dbReference>
<evidence type="ECO:0000256" key="8">
    <source>
        <dbReference type="HAMAP-Rule" id="MF_01528"/>
    </source>
</evidence>
<evidence type="ECO:0000256" key="5">
    <source>
        <dbReference type="ARBA" id="ARBA00022692"/>
    </source>
</evidence>
<dbReference type="GO" id="GO:0005886">
    <property type="term" value="C:plasma membrane"/>
    <property type="evidence" value="ECO:0007669"/>
    <property type="project" value="UniProtKB-SubCell"/>
</dbReference>
<dbReference type="PANTHER" id="PTHR43414:SF6">
    <property type="entry name" value="MULTIDRUG RESISTANCE PROTEIN MDTG"/>
    <property type="match status" value="1"/>
</dbReference>
<accession>A0A085AGP9</accession>
<dbReference type="GO" id="GO:0022857">
    <property type="term" value="F:transmembrane transporter activity"/>
    <property type="evidence" value="ECO:0007669"/>
    <property type="project" value="UniProtKB-UniRule"/>
</dbReference>
<keyword evidence="2 8" id="KW-0813">Transport</keyword>
<feature type="transmembrane region" description="Helical" evidence="8">
    <location>
        <begin position="372"/>
        <end position="394"/>
    </location>
</feature>
<proteinExistence type="inferred from homology"/>
<keyword evidence="3 8" id="KW-1003">Cell membrane</keyword>
<dbReference type="PANTHER" id="PTHR43414">
    <property type="entry name" value="MULTIDRUG RESISTANCE PROTEIN MDTG"/>
    <property type="match status" value="1"/>
</dbReference>
<feature type="transmembrane region" description="Helical" evidence="8">
    <location>
        <begin position="288"/>
        <end position="306"/>
    </location>
</feature>
<dbReference type="RefSeq" id="WP_038154521.1">
    <property type="nucleotide sequence ID" value="NZ_JMTB01000040.1"/>
</dbReference>
<dbReference type="FunFam" id="1.20.1250.20:FF:000020">
    <property type="entry name" value="Multidrug resistance protein MdtG"/>
    <property type="match status" value="1"/>
</dbReference>
<dbReference type="InterPro" id="IPR005828">
    <property type="entry name" value="MFS_sugar_transport-like"/>
</dbReference>
<keyword evidence="11" id="KW-1185">Reference proteome</keyword>
<evidence type="ECO:0000256" key="4">
    <source>
        <dbReference type="ARBA" id="ARBA00022519"/>
    </source>
</evidence>
<sequence>MPSSETPVNWKRNLAVAWLGCFLTGAAFSLVMPFLPLYVEELGVTGLRELNMWSGLVFSITFLFSAIASPFWGGLADRRGRKIMLLRSALGMSIVMVLMGLAQNVWQLLILRALLGLLGGFVPNANALIATQVPRNKSGWALGTLSTGAVSGALLGPLAGGLLADTWGLRPVFFMTASVLFVCFVITLLLIREQFTPVSKKEMLHFREVIGSLKSPRLVLSLFITTMIIQVATGSIAPILTLYVRDLAGNISNIAFISGMIASVPGVAALLSAPRLGKLGDRIGPEKILIAALIVSVLLLIPMAMVQTPLQLGILRFLLGAADGALLPAVQTLLVYNATNQIAGRVFSYNQSFRDIGNVTGPLIGAAVSASYGFRAVFCVTAAVVLFNVIYSTLTLRRPRAQKAMAER</sequence>
<dbReference type="PRINTS" id="PR01035">
    <property type="entry name" value="TCRTETA"/>
</dbReference>
<evidence type="ECO:0000256" key="6">
    <source>
        <dbReference type="ARBA" id="ARBA00022989"/>
    </source>
</evidence>
<keyword evidence="5 8" id="KW-0812">Transmembrane</keyword>
<evidence type="ECO:0000259" key="9">
    <source>
        <dbReference type="PROSITE" id="PS50850"/>
    </source>
</evidence>
<dbReference type="SUPFAM" id="SSF103473">
    <property type="entry name" value="MFS general substrate transporter"/>
    <property type="match status" value="1"/>
</dbReference>
<dbReference type="InterPro" id="IPR011701">
    <property type="entry name" value="MFS"/>
</dbReference>
<comment type="similarity">
    <text evidence="8">Belongs to the major facilitator superfamily. DHA1 family. MdtG (TC 2.A.1.2.20) subfamily.</text>
</comment>
<evidence type="ECO:0000256" key="3">
    <source>
        <dbReference type="ARBA" id="ARBA00022475"/>
    </source>
</evidence>
<dbReference type="AlphaFoldDB" id="A0A085AGP9"/>
<evidence type="ECO:0000256" key="1">
    <source>
        <dbReference type="ARBA" id="ARBA00004651"/>
    </source>
</evidence>
<evidence type="ECO:0000313" key="10">
    <source>
        <dbReference type="EMBL" id="KFC09394.1"/>
    </source>
</evidence>
<feature type="domain" description="Major facilitator superfamily (MFS) profile" evidence="9">
    <location>
        <begin position="13"/>
        <end position="400"/>
    </location>
</feature>
<feature type="transmembrane region" description="Helical" evidence="8">
    <location>
        <begin position="109"/>
        <end position="128"/>
    </location>
</feature>
<name>A0A085AGP9_9ENTR</name>
<dbReference type="CDD" id="cd17391">
    <property type="entry name" value="MFS_MdtG_MDR_like"/>
    <property type="match status" value="1"/>
</dbReference>
<keyword evidence="6 8" id="KW-1133">Transmembrane helix</keyword>
<dbReference type="Gene3D" id="1.20.1250.20">
    <property type="entry name" value="MFS general substrate transporter like domains"/>
    <property type="match status" value="2"/>
</dbReference>
<reference evidence="11" key="1">
    <citation type="submission" date="2014-05" db="EMBL/GenBank/DDBJ databases">
        <title>ATOL: Assembling a taxonomically balanced genome-scale reconstruction of the evolutionary history of the Enterobacteriaceae.</title>
        <authorList>
            <person name="Plunkett G. III"/>
            <person name="Neeno-Eckwall E.C."/>
            <person name="Glasner J.D."/>
            <person name="Perna N.T."/>
        </authorList>
    </citation>
    <scope>NUCLEOTIDE SEQUENCE [LARGE SCALE GENOMIC DNA]</scope>
    <source>
        <strain evidence="11">ATCC 49490</strain>
    </source>
</reference>
<evidence type="ECO:0000313" key="11">
    <source>
        <dbReference type="Proteomes" id="UP000028630"/>
    </source>
</evidence>
<keyword evidence="4" id="KW-0997">Cell inner membrane</keyword>
<dbReference type="Pfam" id="PF00083">
    <property type="entry name" value="Sugar_tr"/>
    <property type="match status" value="1"/>
</dbReference>
<dbReference type="Pfam" id="PF07690">
    <property type="entry name" value="MFS_1"/>
    <property type="match status" value="1"/>
</dbReference>
<feature type="transmembrane region" description="Helical" evidence="8">
    <location>
        <begin position="140"/>
        <end position="160"/>
    </location>
</feature>
<dbReference type="InterPro" id="IPR020846">
    <property type="entry name" value="MFS_dom"/>
</dbReference>
<feature type="transmembrane region" description="Helical" evidence="8">
    <location>
        <begin position="53"/>
        <end position="72"/>
    </location>
</feature>
<evidence type="ECO:0000256" key="7">
    <source>
        <dbReference type="ARBA" id="ARBA00023136"/>
    </source>
</evidence>
<feature type="transmembrane region" description="Helical" evidence="8">
    <location>
        <begin position="218"/>
        <end position="242"/>
    </location>
</feature>
<protein>
    <recommendedName>
        <fullName evidence="8">Multidrug resistance protein MdtG</fullName>
    </recommendedName>
</protein>
<dbReference type="PROSITE" id="PS50850">
    <property type="entry name" value="MFS"/>
    <property type="match status" value="1"/>
</dbReference>